<accession>A0A420FTG1</accession>
<reference evidence="1 2" key="1">
    <citation type="submission" date="2016-07" db="EMBL/GenBank/DDBJ databases">
        <title>Genome analysis of Sphingobacterium siyangense T12B17.</title>
        <authorList>
            <person name="Xu D."/>
            <person name="Su Y."/>
            <person name="Zheng S."/>
        </authorList>
    </citation>
    <scope>NUCLEOTIDE SEQUENCE [LARGE SCALE GENOMIC DNA]</scope>
    <source>
        <strain evidence="1 2">T12B17</strain>
    </source>
</reference>
<name>A0A420FTG1_9SPHI</name>
<organism evidence="1 2">
    <name type="scientific">Sphingobacterium siyangense</name>
    <dbReference type="NCBI Taxonomy" id="459529"/>
    <lineage>
        <taxon>Bacteria</taxon>
        <taxon>Pseudomonadati</taxon>
        <taxon>Bacteroidota</taxon>
        <taxon>Sphingobacteriia</taxon>
        <taxon>Sphingobacteriales</taxon>
        <taxon>Sphingobacteriaceae</taxon>
        <taxon>Sphingobacterium</taxon>
    </lineage>
</organism>
<keyword evidence="2" id="KW-1185">Reference proteome</keyword>
<sequence>MIKKEDVMKLSCRQLDFAQENPKGMAQILKQSNIIKGGFNKVTHEVCYSLAKGIVNYDDAKRLLEIRLRDTFKDNKANRRRRELCQIVLHNFYTFLIEEGLTCILNYSEIDLRLEDGHMIGGHTCAIFKDLNGNPVGVVLTDKEFDFGNTLRLPIEQYWIARKMKASSPSVVKVFVYNTLDHSYNKPISFSDERIQYVLQRCSEVITTVEIELKEIG</sequence>
<evidence type="ECO:0000313" key="1">
    <source>
        <dbReference type="EMBL" id="RKF36231.1"/>
    </source>
</evidence>
<dbReference type="Proteomes" id="UP000286402">
    <property type="component" value="Unassembled WGS sequence"/>
</dbReference>
<dbReference type="AlphaFoldDB" id="A0A420FTG1"/>
<dbReference type="EMBL" id="MCAQ01000015">
    <property type="protein sequence ID" value="RKF36231.1"/>
    <property type="molecule type" value="Genomic_DNA"/>
</dbReference>
<gene>
    <name evidence="1" type="ORF">BCY89_27900</name>
</gene>
<evidence type="ECO:0000313" key="2">
    <source>
        <dbReference type="Proteomes" id="UP000286402"/>
    </source>
</evidence>
<protein>
    <submittedName>
        <fullName evidence="1">Uncharacterized protein</fullName>
    </submittedName>
</protein>
<proteinExistence type="predicted"/>
<comment type="caution">
    <text evidence="1">The sequence shown here is derived from an EMBL/GenBank/DDBJ whole genome shotgun (WGS) entry which is preliminary data.</text>
</comment>